<dbReference type="Gene3D" id="3.40.50.1820">
    <property type="entry name" value="alpha/beta hydrolase"/>
    <property type="match status" value="1"/>
</dbReference>
<feature type="chain" id="PRO_5034156269" description="AB hydrolase-1 domain-containing protein" evidence="1">
    <location>
        <begin position="22"/>
        <end position="357"/>
    </location>
</feature>
<evidence type="ECO:0000259" key="2">
    <source>
        <dbReference type="Pfam" id="PF00561"/>
    </source>
</evidence>
<reference evidence="3" key="1">
    <citation type="journal article" date="2020" name="BMC Genomics">
        <title>Correction to: Identification and distribution of gene clusters required for synthesis of sphingolipid metabolism inhibitors in diverse species of the filamentous fungus Fusarium.</title>
        <authorList>
            <person name="Kim H.S."/>
            <person name="Lohmar J.M."/>
            <person name="Busman M."/>
            <person name="Brown D.W."/>
            <person name="Naumann T.A."/>
            <person name="Divon H.H."/>
            <person name="Lysoe E."/>
            <person name="Uhlig S."/>
            <person name="Proctor R.H."/>
        </authorList>
    </citation>
    <scope>NUCLEOTIDE SEQUENCE</scope>
    <source>
        <strain evidence="3">NRRL 22465</strain>
    </source>
</reference>
<dbReference type="Pfam" id="PF00561">
    <property type="entry name" value="Abhydrolase_1"/>
    <property type="match status" value="1"/>
</dbReference>
<dbReference type="EMBL" id="JABEYC010000183">
    <property type="protein sequence ID" value="KAF4981141.1"/>
    <property type="molecule type" value="Genomic_DNA"/>
</dbReference>
<feature type="domain" description="AB hydrolase-1" evidence="2">
    <location>
        <begin position="76"/>
        <end position="189"/>
    </location>
</feature>
<dbReference type="PANTHER" id="PTHR43798:SF33">
    <property type="entry name" value="HYDROLASE, PUTATIVE (AFU_ORTHOLOGUE AFUA_2G14860)-RELATED"/>
    <property type="match status" value="1"/>
</dbReference>
<dbReference type="GO" id="GO:0046464">
    <property type="term" value="P:acylglycerol catabolic process"/>
    <property type="evidence" value="ECO:0007669"/>
    <property type="project" value="TreeGrafter"/>
</dbReference>
<protein>
    <recommendedName>
        <fullName evidence="2">AB hydrolase-1 domain-containing protein</fullName>
    </recommendedName>
</protein>
<sequence length="357" mass="40330">MRLSLLSILSTGLFCAGLVSAQDRGVIYDGEVPEELNGFNYTYPWPVKLFRFNSQLQELEMAFMDILPRGESNGKTVILLHGKNFCGPTWHVTIQELHRKGYRVIVPDQIGFCKSSKPSSYQFSLQQLAWNTCGLLDALDVGNVTVIGHSLGGMLAARYSLQYAESVDEMVMIGPVGMEDYVKKGVPNPSFDSLAEAERALSYDSIREYEQATYYVGEWKDSYDTWVSMLIDIYNGSERENYVRNQAQIVEMVLSQPIVHQLKDIKVRTLVMVGTEDNAAIGGQWASPIVAEKLGHFEILGREITDIIPNSDLIEFPGLGHAPQISDPWPFHWKLMGWLSSEKRRDFHSDDLYSEEL</sequence>
<dbReference type="GO" id="GO:0016020">
    <property type="term" value="C:membrane"/>
    <property type="evidence" value="ECO:0007669"/>
    <property type="project" value="TreeGrafter"/>
</dbReference>
<keyword evidence="4" id="KW-1185">Reference proteome</keyword>
<dbReference type="AlphaFoldDB" id="A0A8H4UPN3"/>
<dbReference type="PRINTS" id="PR00111">
    <property type="entry name" value="ABHYDROLASE"/>
</dbReference>
<dbReference type="InterPro" id="IPR029058">
    <property type="entry name" value="AB_hydrolase_fold"/>
</dbReference>
<dbReference type="Proteomes" id="UP000635477">
    <property type="component" value="Unassembled WGS sequence"/>
</dbReference>
<proteinExistence type="predicted"/>
<accession>A0A8H4UPN3</accession>
<reference evidence="3" key="2">
    <citation type="submission" date="2020-05" db="EMBL/GenBank/DDBJ databases">
        <authorList>
            <person name="Kim H.-S."/>
            <person name="Proctor R.H."/>
            <person name="Brown D.W."/>
        </authorList>
    </citation>
    <scope>NUCLEOTIDE SEQUENCE</scope>
    <source>
        <strain evidence="3">NRRL 22465</strain>
    </source>
</reference>
<evidence type="ECO:0000313" key="3">
    <source>
        <dbReference type="EMBL" id="KAF4981141.1"/>
    </source>
</evidence>
<dbReference type="GO" id="GO:0047372">
    <property type="term" value="F:monoacylglycerol lipase activity"/>
    <property type="evidence" value="ECO:0007669"/>
    <property type="project" value="TreeGrafter"/>
</dbReference>
<dbReference type="InterPro" id="IPR000073">
    <property type="entry name" value="AB_hydrolase_1"/>
</dbReference>
<evidence type="ECO:0000313" key="4">
    <source>
        <dbReference type="Proteomes" id="UP000635477"/>
    </source>
</evidence>
<organism evidence="3 4">
    <name type="scientific">Fusarium zealandicum</name>
    <dbReference type="NCBI Taxonomy" id="1053134"/>
    <lineage>
        <taxon>Eukaryota</taxon>
        <taxon>Fungi</taxon>
        <taxon>Dikarya</taxon>
        <taxon>Ascomycota</taxon>
        <taxon>Pezizomycotina</taxon>
        <taxon>Sordariomycetes</taxon>
        <taxon>Hypocreomycetidae</taxon>
        <taxon>Hypocreales</taxon>
        <taxon>Nectriaceae</taxon>
        <taxon>Fusarium</taxon>
        <taxon>Fusarium staphyleae species complex</taxon>
    </lineage>
</organism>
<name>A0A8H4UPN3_9HYPO</name>
<dbReference type="InterPro" id="IPR050266">
    <property type="entry name" value="AB_hydrolase_sf"/>
</dbReference>
<dbReference type="OrthoDB" id="10249433at2759"/>
<evidence type="ECO:0000256" key="1">
    <source>
        <dbReference type="SAM" id="SignalP"/>
    </source>
</evidence>
<keyword evidence="1" id="KW-0732">Signal</keyword>
<comment type="caution">
    <text evidence="3">The sequence shown here is derived from an EMBL/GenBank/DDBJ whole genome shotgun (WGS) entry which is preliminary data.</text>
</comment>
<dbReference type="SUPFAM" id="SSF53474">
    <property type="entry name" value="alpha/beta-Hydrolases"/>
    <property type="match status" value="1"/>
</dbReference>
<dbReference type="PANTHER" id="PTHR43798">
    <property type="entry name" value="MONOACYLGLYCEROL LIPASE"/>
    <property type="match status" value="1"/>
</dbReference>
<feature type="signal peptide" evidence="1">
    <location>
        <begin position="1"/>
        <end position="21"/>
    </location>
</feature>
<gene>
    <name evidence="3" type="ORF">FZEAL_3011</name>
</gene>